<dbReference type="Proteomes" id="UP000589036">
    <property type="component" value="Unassembled WGS sequence"/>
</dbReference>
<evidence type="ECO:0000313" key="7">
    <source>
        <dbReference type="Proteomes" id="UP000589036"/>
    </source>
</evidence>
<reference evidence="6 7" key="1">
    <citation type="submission" date="2020-07" db="EMBL/GenBank/DDBJ databases">
        <title>Sequencing the genomes of 1000 actinobacteria strains.</title>
        <authorList>
            <person name="Klenk H.-P."/>
        </authorList>
    </citation>
    <scope>NUCLEOTIDE SEQUENCE [LARGE SCALE GENOMIC DNA]</scope>
    <source>
        <strain evidence="6 7">CXB654</strain>
    </source>
</reference>
<keyword evidence="3" id="KW-0285">Flavoprotein</keyword>
<dbReference type="SUPFAM" id="SSF54373">
    <property type="entry name" value="FAD-linked reductases, C-terminal domain"/>
    <property type="match status" value="1"/>
</dbReference>
<evidence type="ECO:0000256" key="2">
    <source>
        <dbReference type="ARBA" id="ARBA00009410"/>
    </source>
</evidence>
<proteinExistence type="inferred from homology"/>
<comment type="caution">
    <text evidence="6">The sequence shown here is derived from an EMBL/GenBank/DDBJ whole genome shotgun (WGS) entry which is preliminary data.</text>
</comment>
<keyword evidence="7" id="KW-1185">Reference proteome</keyword>
<dbReference type="InterPro" id="IPR006076">
    <property type="entry name" value="FAD-dep_OxRdtase"/>
</dbReference>
<dbReference type="GO" id="GO:0016491">
    <property type="term" value="F:oxidoreductase activity"/>
    <property type="evidence" value="ECO:0007669"/>
    <property type="project" value="UniProtKB-KW"/>
</dbReference>
<sequence length="374" mass="39049">MRVIVIGGGIVGAGAAYHLTRCGVSTTLVDRADRGQATAAGAGVIFPWPFPGMAAEVRDFRLKAAAHYPALMAELADDGQDPTGYEVVGGISVSTDDAAADGDREALLRLAAQPGYEGIGEVTRLERGGPARRFPVLREDYSGVMVAGMARLNGRQARAALLHAAEERALRRRRGDAELIGDGTRVIGVRVGAEELRADAVVVAAGAWSAELLRPFGVELPVHPVRGQILHLAMPGRGTADWPIVRVGDRGHYMVTFAPNRVVVGATREPEAGFDHRVTGGGLHHVLSEALETAPGLAEATVVETRVGFRPAGRDGLQLLGGIESLPGVVVATGLGAEGLTYGPYQGMVAAELAMGNASETDLTPFRPDRAAAV</sequence>
<accession>A0A852TUV9</accession>
<dbReference type="Pfam" id="PF01266">
    <property type="entry name" value="DAO"/>
    <property type="match status" value="1"/>
</dbReference>
<organism evidence="6 7">
    <name type="scientific">Spinactinospora alkalitolerans</name>
    <dbReference type="NCBI Taxonomy" id="687207"/>
    <lineage>
        <taxon>Bacteria</taxon>
        <taxon>Bacillati</taxon>
        <taxon>Actinomycetota</taxon>
        <taxon>Actinomycetes</taxon>
        <taxon>Streptosporangiales</taxon>
        <taxon>Nocardiopsidaceae</taxon>
        <taxon>Spinactinospora</taxon>
    </lineage>
</organism>
<evidence type="ECO:0000256" key="4">
    <source>
        <dbReference type="ARBA" id="ARBA00023002"/>
    </source>
</evidence>
<dbReference type="SUPFAM" id="SSF51905">
    <property type="entry name" value="FAD/NAD(P)-binding domain"/>
    <property type="match status" value="1"/>
</dbReference>
<feature type="domain" description="FAD dependent oxidoreductase" evidence="5">
    <location>
        <begin position="2"/>
        <end position="353"/>
    </location>
</feature>
<gene>
    <name evidence="6" type="ORF">HDA32_002591</name>
</gene>
<dbReference type="RefSeq" id="WP_179643407.1">
    <property type="nucleotide sequence ID" value="NZ_BAAAYY010000015.1"/>
</dbReference>
<dbReference type="Gene3D" id="3.30.9.10">
    <property type="entry name" value="D-Amino Acid Oxidase, subunit A, domain 2"/>
    <property type="match status" value="1"/>
</dbReference>
<dbReference type="AlphaFoldDB" id="A0A852TUV9"/>
<comment type="similarity">
    <text evidence="2">Belongs to the DadA oxidoreductase family.</text>
</comment>
<evidence type="ECO:0000256" key="1">
    <source>
        <dbReference type="ARBA" id="ARBA00001974"/>
    </source>
</evidence>
<comment type="cofactor">
    <cofactor evidence="1">
        <name>FAD</name>
        <dbReference type="ChEBI" id="CHEBI:57692"/>
    </cofactor>
</comment>
<evidence type="ECO:0000259" key="5">
    <source>
        <dbReference type="Pfam" id="PF01266"/>
    </source>
</evidence>
<dbReference type="GO" id="GO:0005737">
    <property type="term" value="C:cytoplasm"/>
    <property type="evidence" value="ECO:0007669"/>
    <property type="project" value="TreeGrafter"/>
</dbReference>
<dbReference type="PANTHER" id="PTHR13847:SF286">
    <property type="entry name" value="D-AMINO ACID DEHYDROGENASE"/>
    <property type="match status" value="1"/>
</dbReference>
<evidence type="ECO:0000313" key="6">
    <source>
        <dbReference type="EMBL" id="NYE47471.1"/>
    </source>
</evidence>
<name>A0A852TUV9_9ACTN</name>
<dbReference type="InterPro" id="IPR036188">
    <property type="entry name" value="FAD/NAD-bd_sf"/>
</dbReference>
<evidence type="ECO:0000256" key="3">
    <source>
        <dbReference type="ARBA" id="ARBA00022630"/>
    </source>
</evidence>
<protein>
    <submittedName>
        <fullName evidence="6">D-amino-acid dehydrogenase</fullName>
        <ecNumber evidence="6">1.4.99.-</ecNumber>
    </submittedName>
</protein>
<dbReference type="PANTHER" id="PTHR13847">
    <property type="entry name" value="SARCOSINE DEHYDROGENASE-RELATED"/>
    <property type="match status" value="1"/>
</dbReference>
<keyword evidence="4 6" id="KW-0560">Oxidoreductase</keyword>
<dbReference type="EC" id="1.4.99.-" evidence="6"/>
<dbReference type="EMBL" id="JACCCC010000001">
    <property type="protein sequence ID" value="NYE47471.1"/>
    <property type="molecule type" value="Genomic_DNA"/>
</dbReference>
<dbReference type="Gene3D" id="3.50.50.60">
    <property type="entry name" value="FAD/NAD(P)-binding domain"/>
    <property type="match status" value="1"/>
</dbReference>